<dbReference type="AlphaFoldDB" id="A0AB39HX39"/>
<dbReference type="SUPFAM" id="SSF55486">
    <property type="entry name" value="Metalloproteases ('zincins'), catalytic domain"/>
    <property type="match status" value="1"/>
</dbReference>
<gene>
    <name evidence="3" type="ORF">AB4Y39_16075</name>
</gene>
<dbReference type="RefSeq" id="WP_143527718.1">
    <property type="nucleotide sequence ID" value="NZ_CP162607.1"/>
</dbReference>
<protein>
    <submittedName>
        <fullName evidence="3">M12 family metallopeptidase</fullName>
    </submittedName>
</protein>
<proteinExistence type="predicted"/>
<sequence length="246" mass="28211">MTVPIYPRYRNRLTEQRSHELAVEENPRNAAATSSGGRKKRSLAVTSRLWQPGRTLWISFLGAPERSLKMAIFELASEWVDLSGANLELDLAEDDDSRAQIRVLTGPDAQFNESDIGTDALDHEDYTISLTVTPDHPYFKYVVLHEFGHALGCQHEHQHPDADIPWNEAVAVPHYMQSQDWTEEEVKAQVLGKYNPSGLVKTEYDRTSIMHYYIPPEFILGDWDMKPNVELSEKDLEFMRLAYPHD</sequence>
<evidence type="ECO:0000313" key="3">
    <source>
        <dbReference type="EMBL" id="XDK35224.1"/>
    </source>
</evidence>
<dbReference type="EMBL" id="CP162607">
    <property type="protein sequence ID" value="XDK35224.1"/>
    <property type="molecule type" value="Genomic_DNA"/>
</dbReference>
<accession>A0AB39HX39</accession>
<organism evidence="3">
    <name type="scientific">Pseudomonas sp. Hg7Tf</name>
    <dbReference type="NCBI Taxonomy" id="3236988"/>
    <lineage>
        <taxon>Bacteria</taxon>
        <taxon>Pseudomonadati</taxon>
        <taxon>Pseudomonadota</taxon>
        <taxon>Gammaproteobacteria</taxon>
        <taxon>Pseudomonadales</taxon>
        <taxon>Pseudomonadaceae</taxon>
        <taxon>Pseudomonas</taxon>
    </lineage>
</organism>
<feature type="region of interest" description="Disordered" evidence="1">
    <location>
        <begin position="18"/>
        <end position="39"/>
    </location>
</feature>
<dbReference type="GO" id="GO:0004222">
    <property type="term" value="F:metalloendopeptidase activity"/>
    <property type="evidence" value="ECO:0007669"/>
    <property type="project" value="InterPro"/>
</dbReference>
<evidence type="ECO:0000259" key="2">
    <source>
        <dbReference type="Pfam" id="PF01400"/>
    </source>
</evidence>
<reference evidence="3" key="1">
    <citation type="submission" date="2024-07" db="EMBL/GenBank/DDBJ databases">
        <title>Identification and characteristics of a novel species of coltsfoot's symbiotic bacteria.</title>
        <authorList>
            <person name="Juszczyk A."/>
            <person name="Jasielczuk I."/>
            <person name="Gurgul A."/>
            <person name="Rogala M."/>
            <person name="Kowalczyk A."/>
            <person name="Szmatola T."/>
            <person name="Kosecka-Strojek M."/>
            <person name="Arent Z."/>
            <person name="Latowski D."/>
        </authorList>
    </citation>
    <scope>NUCLEOTIDE SEQUENCE</scope>
    <source>
        <strain evidence="3">Hg7Tf</strain>
    </source>
</reference>
<name>A0AB39HX39_9PSED</name>
<dbReference type="InterPro" id="IPR024079">
    <property type="entry name" value="MetalloPept_cat_dom_sf"/>
</dbReference>
<dbReference type="InterPro" id="IPR001506">
    <property type="entry name" value="Peptidase_M12A"/>
</dbReference>
<feature type="domain" description="Peptidase M12A" evidence="2">
    <location>
        <begin position="141"/>
        <end position="212"/>
    </location>
</feature>
<dbReference type="Gene3D" id="3.40.390.10">
    <property type="entry name" value="Collagenase (Catalytic Domain)"/>
    <property type="match status" value="1"/>
</dbReference>
<dbReference type="Pfam" id="PF01400">
    <property type="entry name" value="Astacin"/>
    <property type="match status" value="1"/>
</dbReference>
<evidence type="ECO:0000256" key="1">
    <source>
        <dbReference type="SAM" id="MobiDB-lite"/>
    </source>
</evidence>
<dbReference type="GO" id="GO:0006508">
    <property type="term" value="P:proteolysis"/>
    <property type="evidence" value="ECO:0007669"/>
    <property type="project" value="InterPro"/>
</dbReference>
<feature type="compositionally biased region" description="Basic and acidic residues" evidence="1">
    <location>
        <begin position="18"/>
        <end position="27"/>
    </location>
</feature>